<dbReference type="SMART" id="SM00356">
    <property type="entry name" value="ZnF_C3H1"/>
    <property type="match status" value="2"/>
</dbReference>
<dbReference type="Gene3D" id="1.20.120.1350">
    <property type="entry name" value="Pneumovirus matrix protein 2 (M2), zinc-binding domain"/>
    <property type="match status" value="1"/>
</dbReference>
<evidence type="ECO:0000256" key="9">
    <source>
        <dbReference type="PROSITE-ProRule" id="PRU00723"/>
    </source>
</evidence>
<evidence type="ECO:0000256" key="1">
    <source>
        <dbReference type="ARBA" id="ARBA00004496"/>
    </source>
</evidence>
<evidence type="ECO:0000313" key="13">
    <source>
        <dbReference type="EMBL" id="KAK5105870.1"/>
    </source>
</evidence>
<evidence type="ECO:0000256" key="3">
    <source>
        <dbReference type="ARBA" id="ARBA00022723"/>
    </source>
</evidence>
<evidence type="ECO:0008006" key="15">
    <source>
        <dbReference type="Google" id="ProtNLM"/>
    </source>
</evidence>
<evidence type="ECO:0000256" key="2">
    <source>
        <dbReference type="ARBA" id="ARBA00022490"/>
    </source>
</evidence>
<gene>
    <name evidence="13" type="ORF">LTR62_001957</name>
</gene>
<dbReference type="InterPro" id="IPR000967">
    <property type="entry name" value="Znf_NFX1"/>
</dbReference>
<evidence type="ECO:0000256" key="8">
    <source>
        <dbReference type="ARBA" id="ARBA00022859"/>
    </source>
</evidence>
<evidence type="ECO:0000259" key="12">
    <source>
        <dbReference type="PROSITE" id="PS51981"/>
    </source>
</evidence>
<dbReference type="GO" id="GO:0004386">
    <property type="term" value="F:helicase activity"/>
    <property type="evidence" value="ECO:0007669"/>
    <property type="project" value="InterPro"/>
</dbReference>
<feature type="domain" description="C3H1-type" evidence="11">
    <location>
        <begin position="4"/>
        <end position="26"/>
    </location>
</feature>
<dbReference type="EMBL" id="JAVRRL010000147">
    <property type="protein sequence ID" value="KAK5105870.1"/>
    <property type="molecule type" value="Genomic_DNA"/>
</dbReference>
<comment type="subcellular location">
    <subcellularLocation>
        <location evidence="1">Cytoplasm</location>
    </subcellularLocation>
</comment>
<dbReference type="Pfam" id="PF13087">
    <property type="entry name" value="AAA_12"/>
    <property type="match status" value="1"/>
</dbReference>
<feature type="zinc finger region" description="C3H1-type" evidence="9">
    <location>
        <begin position="4"/>
        <end position="26"/>
    </location>
</feature>
<dbReference type="GO" id="GO:0031048">
    <property type="term" value="P:regulatory ncRNA-mediated heterochromatin formation"/>
    <property type="evidence" value="ECO:0007669"/>
    <property type="project" value="TreeGrafter"/>
</dbReference>
<dbReference type="GO" id="GO:0031380">
    <property type="term" value="C:nuclear RNA-directed RNA polymerase complex"/>
    <property type="evidence" value="ECO:0007669"/>
    <property type="project" value="TreeGrafter"/>
</dbReference>
<dbReference type="CDD" id="cd18808">
    <property type="entry name" value="SF1_C_Upf1"/>
    <property type="match status" value="1"/>
</dbReference>
<dbReference type="InterPro" id="IPR041679">
    <property type="entry name" value="DNA2/NAM7-like_C"/>
</dbReference>
<dbReference type="InterPro" id="IPR046439">
    <property type="entry name" value="ZF_RZ_dom"/>
</dbReference>
<evidence type="ECO:0000256" key="4">
    <source>
        <dbReference type="ARBA" id="ARBA00022737"/>
    </source>
</evidence>
<keyword evidence="3 9" id="KW-0479">Metal-binding</keyword>
<evidence type="ECO:0000256" key="5">
    <source>
        <dbReference type="ARBA" id="ARBA00022771"/>
    </source>
</evidence>
<comment type="caution">
    <text evidence="13">The sequence shown here is derived from an EMBL/GenBank/DDBJ whole genome shotgun (WGS) entry which is preliminary data.</text>
</comment>
<accession>A0AAN7T8W8</accession>
<feature type="domain" description="RZ-type" evidence="12">
    <location>
        <begin position="1909"/>
        <end position="1984"/>
    </location>
</feature>
<dbReference type="CDD" id="cd17936">
    <property type="entry name" value="EEXXEc_NFX1"/>
    <property type="match status" value="1"/>
</dbReference>
<evidence type="ECO:0000259" key="11">
    <source>
        <dbReference type="PROSITE" id="PS50103"/>
    </source>
</evidence>
<dbReference type="Pfam" id="PF20173">
    <property type="entry name" value="ZnF_RZ-type"/>
    <property type="match status" value="1"/>
</dbReference>
<dbReference type="PANTHER" id="PTHR10887:SF445">
    <property type="entry name" value="NFX1-TYPE ZINC FINGER-CONTAINING PROTEIN 1"/>
    <property type="match status" value="1"/>
</dbReference>
<keyword evidence="6" id="KW-0347">Helicase</keyword>
<keyword evidence="6" id="KW-0547">Nucleotide-binding</keyword>
<dbReference type="InterPro" id="IPR036855">
    <property type="entry name" value="Znf_CCCH_sf"/>
</dbReference>
<keyword evidence="8" id="KW-0391">Immunity</keyword>
<dbReference type="SUPFAM" id="SSF90229">
    <property type="entry name" value="CCCH zinc finger"/>
    <property type="match status" value="1"/>
</dbReference>
<dbReference type="Pfam" id="PF18044">
    <property type="entry name" value="zf-CCCH_4"/>
    <property type="match status" value="1"/>
</dbReference>
<keyword evidence="6" id="KW-0378">Hydrolase</keyword>
<dbReference type="Pfam" id="PF13086">
    <property type="entry name" value="AAA_11"/>
    <property type="match status" value="1"/>
</dbReference>
<name>A0AAN7T8W8_9PEZI</name>
<evidence type="ECO:0000256" key="10">
    <source>
        <dbReference type="SAM" id="MobiDB-lite"/>
    </source>
</evidence>
<dbReference type="InterPro" id="IPR047187">
    <property type="entry name" value="SF1_C_Upf1"/>
</dbReference>
<dbReference type="GO" id="GO:0005737">
    <property type="term" value="C:cytoplasm"/>
    <property type="evidence" value="ECO:0007669"/>
    <property type="project" value="UniProtKB-SubCell"/>
</dbReference>
<dbReference type="InterPro" id="IPR000571">
    <property type="entry name" value="Znf_CCCH"/>
</dbReference>
<dbReference type="GO" id="GO:0008270">
    <property type="term" value="F:zinc ion binding"/>
    <property type="evidence" value="ECO:0007669"/>
    <property type="project" value="UniProtKB-KW"/>
</dbReference>
<keyword evidence="2" id="KW-0963">Cytoplasm</keyword>
<dbReference type="Proteomes" id="UP001310890">
    <property type="component" value="Unassembled WGS sequence"/>
</dbReference>
<feature type="region of interest" description="Disordered" evidence="10">
    <location>
        <begin position="1872"/>
        <end position="1891"/>
    </location>
</feature>
<dbReference type="PROSITE" id="PS51981">
    <property type="entry name" value="ZF_RZ"/>
    <property type="match status" value="1"/>
</dbReference>
<evidence type="ECO:0000313" key="14">
    <source>
        <dbReference type="Proteomes" id="UP001310890"/>
    </source>
</evidence>
<feature type="domain" description="C3H1-type" evidence="11">
    <location>
        <begin position="28"/>
        <end position="55"/>
    </location>
</feature>
<dbReference type="PROSITE" id="PS50103">
    <property type="entry name" value="ZF_C3H1"/>
    <property type="match status" value="2"/>
</dbReference>
<organism evidence="13 14">
    <name type="scientific">Meristemomyces frigidus</name>
    <dbReference type="NCBI Taxonomy" id="1508187"/>
    <lineage>
        <taxon>Eukaryota</taxon>
        <taxon>Fungi</taxon>
        <taxon>Dikarya</taxon>
        <taxon>Ascomycota</taxon>
        <taxon>Pezizomycotina</taxon>
        <taxon>Dothideomycetes</taxon>
        <taxon>Dothideomycetidae</taxon>
        <taxon>Mycosphaerellales</taxon>
        <taxon>Teratosphaeriaceae</taxon>
        <taxon>Meristemomyces</taxon>
    </lineage>
</organism>
<dbReference type="InterPro" id="IPR027417">
    <property type="entry name" value="P-loop_NTPase"/>
</dbReference>
<dbReference type="SUPFAM" id="SSF52540">
    <property type="entry name" value="P-loop containing nucleoside triphosphate hydrolases"/>
    <property type="match status" value="1"/>
</dbReference>
<dbReference type="FunFam" id="3.40.50.300:FF:001660">
    <property type="entry name" value="NF-X1 finger and helicase protein, putative"/>
    <property type="match status" value="1"/>
</dbReference>
<feature type="zinc finger region" description="C3H1-type" evidence="9">
    <location>
        <begin position="28"/>
        <end position="55"/>
    </location>
</feature>
<protein>
    <recommendedName>
        <fullName evidence="15">NF-X1 finger and helicase domain protein</fullName>
    </recommendedName>
</protein>
<keyword evidence="6" id="KW-0067">ATP-binding</keyword>
<dbReference type="Gene3D" id="3.40.50.300">
    <property type="entry name" value="P-loop containing nucleotide triphosphate hydrolases"/>
    <property type="match status" value="2"/>
</dbReference>
<dbReference type="GO" id="GO:0002376">
    <property type="term" value="P:immune system process"/>
    <property type="evidence" value="ECO:0007669"/>
    <property type="project" value="UniProtKB-KW"/>
</dbReference>
<dbReference type="PANTHER" id="PTHR10887">
    <property type="entry name" value="DNA2/NAM7 HELICASE FAMILY"/>
    <property type="match status" value="1"/>
</dbReference>
<keyword evidence="5 9" id="KW-0863">Zinc-finger</keyword>
<dbReference type="InterPro" id="IPR041677">
    <property type="entry name" value="DNA2/NAM7_AAA_11"/>
</dbReference>
<dbReference type="Pfam" id="PF00642">
    <property type="entry name" value="zf-CCCH"/>
    <property type="match status" value="1"/>
</dbReference>
<reference evidence="13" key="1">
    <citation type="submission" date="2023-08" db="EMBL/GenBank/DDBJ databases">
        <title>Black Yeasts Isolated from many extreme environments.</title>
        <authorList>
            <person name="Coleine C."/>
            <person name="Stajich J.E."/>
            <person name="Selbmann L."/>
        </authorList>
    </citation>
    <scope>NUCLEOTIDE SEQUENCE</scope>
    <source>
        <strain evidence="13">CCFEE 5401</strain>
    </source>
</reference>
<keyword evidence="7 9" id="KW-0862">Zinc</keyword>
<evidence type="ECO:0000256" key="7">
    <source>
        <dbReference type="ARBA" id="ARBA00022833"/>
    </source>
</evidence>
<dbReference type="InterPro" id="IPR041367">
    <property type="entry name" value="Znf-CCCH_4"/>
</dbReference>
<proteinExistence type="predicted"/>
<sequence length="1987" mass="221724">MLTPCNYFQLGKCNKGSSCNFAHIIDPSFKRKACQYFTKGNCNRGDNCKFSHAPDDINHLKIANGVSSTDDIAQQTSEARLKEFRWKIPRNIVGASPLGHRLSNFFKQGLELVDVEVGTMQEVITLLTSDGGLLRIEELLEQPFESFSPTQLYLVLNTQLMPFFKIFTNVKVTSSILMRAKVMTVYNIMYTGDGTGRRIVLLFTALAIYLSKTGVLNAATKDGEVAAETLEAIQTTLAVLSKVIEVNTPARTHPEFILIAELFAKLLKSLPKSTAYAMGKAKKDLEKIQQCLGVGQAVPSALVLQRPAGARATFKLARAMPGVLSEEGVRHDNDHIDIRKVSILPTLQEIQSSRNEYLPSTDPKEWHFSGMLGLVDRNFRLLREDTVGQLRDAAKFELERLQNPHGETDRNKAKRQGARTNVYDDVYIRSVAFDEYQGAQLAICFAQPHAIPQQSKAARKEWWDYSKRLAPDALICLISSEGSAVFFVVAPQGQKPTQLQAEYNLASDPEHAYVVVKPVNQTDLFGVLSRTFSTAGYEQLSVVEFPGVLLPSFEPTLRAMQCISTSLDLPFWEILVPLSTPDNPDRQMDVQPPSYANEPGFKYDLSSITIDNGALNFAPRDSITDAAAQLAQMSTLDPGQAIAVISSLARCFAAIQGPPGTGKSFTGVQLIRIALSNKKKTRIGPIIVCTQTNHALDAVLERSVDDGVSDIVRVGGRSKSERLQDVNLNTLSQRLDLTKTEKSQRWEATRKVTKEVAQINALLEAFDSLGSELAVKDHLLKNHPSYHLEIFGETDDEGFTFVRRQDSTILDTWLKGGHTSARRQQTVLELSNKKLCRMTHVERRLVFDSWLSEMKDELRNRLDHALSSYNQSKEELDVIRVELQLRVLRCANIIGITTSGLARNLDLLRAVNPKVLICEEAGEVLEAHMLTALLPSIEHCILIGDHQQLRPQVQNFDLSIESRNGGQYALDVSLFERLVQPRTRFTQPLPFSTLETQRRMHPSISRLIRNTQYSRLEDDPGLSLYPEVVGMRHRLFWMHHDKPEENSFSGPSNSRSNLHEVDIIAALVKHLAQQGTYKPSDIAVITPYRGQLRKLRNKFNSTHTILLNDRDIEELEKDDPDIEEATPKSTAAESHTTAKGNLNQTLRLATVDNFQGEEAKVIIVSLVRSNKMNDPGFLRTPNRINVLLSRAQHGLYIIGNSKTTASVPMWHHIIEMLRRDGNVGEALELCCPRHKDTLLLVNRPIDFARLSPEAGCNRPCEKQLGCGHACTAKCHSDMLHGAVYCMKPCTKLRKGCEHLCPKPCGDKCDRLCRVPVDNVKVTLACGHKKTNVLCYEYQDPSTVTCKELVERTVPGCSHEIVTECHVDTDNKMFRCSATCGDILDCGHACQKSCHMCKTRENDKISKTDNGKCERKCDRPHNMCKHRCQATCHQDEPCPPCTAPCDTICSHAYCGKLCFEACSPCLEEQCSSGTHCPHTDACPMPCAAPCTSLPCSERCEKNLSCGCRCPSVCGEECPDVKFCQKHGSDDVRNMHADLLTFTPYKDVDLDADPCIFTPCGHVFTIDSLDGTVGMADHYEINPRTGKYTGLRTSAEPFSVTDSKPCPECRGSLRKLARYGRIVRRALLDESTKKLTVWSNRKHLELAIRLSDIEGELMDSLEFPRKPTQVIELNGSVTTQIDNVKKMKTSKRYRKIFALINDIAFFAQKLSNDEQPYQRVHDLVEMVRRQNISSASIAGLGFSSEEVQPREHLQARNLLVRSHLILLSDVITVHNKTPTGMRGTLRVDLGANRTLCEELIAEAVESKNIRQEAEANVLWAKLVAMECGVMEAEYRAERPELQHHMALLKSSATDLLEAVRSTCAQQAAFNRAHRNVAGRDRHESDGEGSADPMQRLADEAANILRMLEKGMSSSEMRMVVSAMAKEFGGTGHWYRCVNGHPFTVGECGMPMEMAMCPECGAGVGGQHHRATEGVTQARDIEERFGRMEL</sequence>
<dbReference type="SMART" id="SM00438">
    <property type="entry name" value="ZnF_NFX"/>
    <property type="match status" value="3"/>
</dbReference>
<evidence type="ECO:0000256" key="6">
    <source>
        <dbReference type="ARBA" id="ARBA00022806"/>
    </source>
</evidence>
<dbReference type="InterPro" id="IPR045055">
    <property type="entry name" value="DNA2/NAM7-like"/>
</dbReference>
<keyword evidence="4" id="KW-0677">Repeat</keyword>
<dbReference type="CDD" id="cd06008">
    <property type="entry name" value="NF-X1-zinc-finger"/>
    <property type="match status" value="2"/>
</dbReference>